<sequence>MQSKLPMSPGSARFGFDDFREHPSDAPESLQLKLDIARVDEDVNNALALLSRLKVLQYLLRARYMLHESDSAHFEALSCKTEATKICQSMTDLGFPIQPTHPNNDNIINALTRVDSHISLLQSFASTSCRA</sequence>
<dbReference type="EMBL" id="MU267891">
    <property type="protein sequence ID" value="KAH7907582.1"/>
    <property type="molecule type" value="Genomic_DNA"/>
</dbReference>
<evidence type="ECO:0000313" key="1">
    <source>
        <dbReference type="EMBL" id="KAH7907582.1"/>
    </source>
</evidence>
<protein>
    <submittedName>
        <fullName evidence="1">Uncharacterized protein</fullName>
    </submittedName>
</protein>
<reference evidence="1" key="1">
    <citation type="journal article" date="2021" name="New Phytol.">
        <title>Evolutionary innovations through gain and loss of genes in the ectomycorrhizal Boletales.</title>
        <authorList>
            <person name="Wu G."/>
            <person name="Miyauchi S."/>
            <person name="Morin E."/>
            <person name="Kuo A."/>
            <person name="Drula E."/>
            <person name="Varga T."/>
            <person name="Kohler A."/>
            <person name="Feng B."/>
            <person name="Cao Y."/>
            <person name="Lipzen A."/>
            <person name="Daum C."/>
            <person name="Hundley H."/>
            <person name="Pangilinan J."/>
            <person name="Johnson J."/>
            <person name="Barry K."/>
            <person name="LaButti K."/>
            <person name="Ng V."/>
            <person name="Ahrendt S."/>
            <person name="Min B."/>
            <person name="Choi I.G."/>
            <person name="Park H."/>
            <person name="Plett J.M."/>
            <person name="Magnuson J."/>
            <person name="Spatafora J.W."/>
            <person name="Nagy L.G."/>
            <person name="Henrissat B."/>
            <person name="Grigoriev I.V."/>
            <person name="Yang Z.L."/>
            <person name="Xu J."/>
            <person name="Martin F.M."/>
        </authorList>
    </citation>
    <scope>NUCLEOTIDE SEQUENCE</scope>
    <source>
        <strain evidence="1">ATCC 28755</strain>
    </source>
</reference>
<gene>
    <name evidence="1" type="ORF">BJ138DRAFT_1174503</name>
</gene>
<comment type="caution">
    <text evidence="1">The sequence shown here is derived from an EMBL/GenBank/DDBJ whole genome shotgun (WGS) entry which is preliminary data.</text>
</comment>
<evidence type="ECO:0000313" key="2">
    <source>
        <dbReference type="Proteomes" id="UP000790377"/>
    </source>
</evidence>
<dbReference type="Proteomes" id="UP000790377">
    <property type="component" value="Unassembled WGS sequence"/>
</dbReference>
<name>A0ACB8A3P6_9AGAM</name>
<accession>A0ACB8A3P6</accession>
<proteinExistence type="predicted"/>
<organism evidence="1 2">
    <name type="scientific">Hygrophoropsis aurantiaca</name>
    <dbReference type="NCBI Taxonomy" id="72124"/>
    <lineage>
        <taxon>Eukaryota</taxon>
        <taxon>Fungi</taxon>
        <taxon>Dikarya</taxon>
        <taxon>Basidiomycota</taxon>
        <taxon>Agaricomycotina</taxon>
        <taxon>Agaricomycetes</taxon>
        <taxon>Agaricomycetidae</taxon>
        <taxon>Boletales</taxon>
        <taxon>Coniophorineae</taxon>
        <taxon>Hygrophoropsidaceae</taxon>
        <taxon>Hygrophoropsis</taxon>
    </lineage>
</organism>
<keyword evidence="2" id="KW-1185">Reference proteome</keyword>